<dbReference type="Gene3D" id="1.10.630.10">
    <property type="entry name" value="Cytochrome P450"/>
    <property type="match status" value="1"/>
</dbReference>
<evidence type="ECO:0008006" key="16">
    <source>
        <dbReference type="Google" id="ProtNLM"/>
    </source>
</evidence>
<dbReference type="PRINTS" id="PR00465">
    <property type="entry name" value="EP450IV"/>
</dbReference>
<evidence type="ECO:0000256" key="12">
    <source>
        <dbReference type="ARBA" id="ARBA00023136"/>
    </source>
</evidence>
<dbReference type="STRING" id="1137138.A0A067P0P2"/>
<evidence type="ECO:0000313" key="14">
    <source>
        <dbReference type="EMBL" id="KDQ32800.1"/>
    </source>
</evidence>
<evidence type="ECO:0000256" key="10">
    <source>
        <dbReference type="ARBA" id="ARBA00023004"/>
    </source>
</evidence>
<evidence type="ECO:0000256" key="11">
    <source>
        <dbReference type="ARBA" id="ARBA00023033"/>
    </source>
</evidence>
<reference evidence="15" key="1">
    <citation type="journal article" date="2014" name="Proc. Natl. Acad. Sci. U.S.A.">
        <title>Extensive sampling of basidiomycete genomes demonstrates inadequacy of the white-rot/brown-rot paradigm for wood decay fungi.</title>
        <authorList>
            <person name="Riley R."/>
            <person name="Salamov A.A."/>
            <person name="Brown D.W."/>
            <person name="Nagy L.G."/>
            <person name="Floudas D."/>
            <person name="Held B.W."/>
            <person name="Levasseur A."/>
            <person name="Lombard V."/>
            <person name="Morin E."/>
            <person name="Otillar R."/>
            <person name="Lindquist E.A."/>
            <person name="Sun H."/>
            <person name="LaButti K.M."/>
            <person name="Schmutz J."/>
            <person name="Jabbour D."/>
            <person name="Luo H."/>
            <person name="Baker S.E."/>
            <person name="Pisabarro A.G."/>
            <person name="Walton J.D."/>
            <person name="Blanchette R.A."/>
            <person name="Henrissat B."/>
            <person name="Martin F."/>
            <person name="Cullen D."/>
            <person name="Hibbett D.S."/>
            <person name="Grigoriev I.V."/>
        </authorList>
    </citation>
    <scope>NUCLEOTIDE SEQUENCE [LARGE SCALE GENOMIC DNA]</scope>
    <source>
        <strain evidence="15">PC15</strain>
    </source>
</reference>
<evidence type="ECO:0000256" key="2">
    <source>
        <dbReference type="ARBA" id="ARBA00004370"/>
    </source>
</evidence>
<evidence type="ECO:0000256" key="4">
    <source>
        <dbReference type="ARBA" id="ARBA00010617"/>
    </source>
</evidence>
<comment type="cofactor">
    <cofactor evidence="1 13">
        <name>heme</name>
        <dbReference type="ChEBI" id="CHEBI:30413"/>
    </cofactor>
</comment>
<gene>
    <name evidence="14" type="ORF">PLEOSDRAFT_1032080</name>
</gene>
<evidence type="ECO:0000256" key="9">
    <source>
        <dbReference type="ARBA" id="ARBA00023002"/>
    </source>
</evidence>
<protein>
    <recommendedName>
        <fullName evidence="16">Cytochrome P450</fullName>
    </recommendedName>
</protein>
<comment type="pathway">
    <text evidence="3">Secondary metabolite biosynthesis; terpenoid biosynthesis.</text>
</comment>
<dbReference type="InterPro" id="IPR050121">
    <property type="entry name" value="Cytochrome_P450_monoxygenase"/>
</dbReference>
<keyword evidence="8" id="KW-1133">Transmembrane helix</keyword>
<dbReference type="InParanoid" id="A0A067P0P2"/>
<dbReference type="PANTHER" id="PTHR24305:SF166">
    <property type="entry name" value="CYTOCHROME P450 12A4, MITOCHONDRIAL-RELATED"/>
    <property type="match status" value="1"/>
</dbReference>
<sequence length="539" mass="61145">MNYLLLVVGFALVALLRAVYRRYNRISIRHVPGPPSDSFFLGNMREFHRRPVAEADFKWQEEYGNIVRFKAAFGEDRLLVMDPKALQYIYQTAGYNFPKPRERREMSRIISGNGILSAELNDHKRHRKVLLPGFGGPESRAFWPIFYGYAAQLTSKWKDIISNSPNQEVVVDIPRWTSRAMLDAIGEAAFDYQFGAMENAETPLSVAYFGLLAKTFGSLTDSAIFMQNLWAYLPPQCLHFISYYSPGFTLKHARSTEKIATDVARKLVQTKTEELRHGTENRDIMSLLVKANNSENEGAKLTEDELYAQMRTIMLAGHETTANSTSWTLLELARHPEMQKRLREEIWAKQQDLGREFEARDLESMPYLQAVVKESLRYHPVVPLTQREAGRDDALPLSKPITLTTGEVLHKLPIPKGQKLALSIAGYNRNKDIFGEDAHVFNPDRWLSNSPKNAVNVGVYSNLLTFAGGLRACIGFRFALLEFQAFLVELVGTYEFSLTAESKKIRREPCGVMAPFVEGQTDKEAHLPLRITLATKGAE</sequence>
<evidence type="ECO:0000256" key="13">
    <source>
        <dbReference type="PIRSR" id="PIRSR602403-1"/>
    </source>
</evidence>
<evidence type="ECO:0000256" key="6">
    <source>
        <dbReference type="ARBA" id="ARBA00022692"/>
    </source>
</evidence>
<comment type="subcellular location">
    <subcellularLocation>
        <location evidence="2">Membrane</location>
    </subcellularLocation>
</comment>
<dbReference type="SUPFAM" id="SSF48264">
    <property type="entry name" value="Cytochrome P450"/>
    <property type="match status" value="1"/>
</dbReference>
<evidence type="ECO:0000256" key="3">
    <source>
        <dbReference type="ARBA" id="ARBA00004721"/>
    </source>
</evidence>
<dbReference type="InterPro" id="IPR001128">
    <property type="entry name" value="Cyt_P450"/>
</dbReference>
<dbReference type="GO" id="GO:0016705">
    <property type="term" value="F:oxidoreductase activity, acting on paired donors, with incorporation or reduction of molecular oxygen"/>
    <property type="evidence" value="ECO:0007669"/>
    <property type="project" value="InterPro"/>
</dbReference>
<dbReference type="PRINTS" id="PR00385">
    <property type="entry name" value="P450"/>
</dbReference>
<dbReference type="GO" id="GO:0020037">
    <property type="term" value="F:heme binding"/>
    <property type="evidence" value="ECO:0007669"/>
    <property type="project" value="InterPro"/>
</dbReference>
<organism evidence="14 15">
    <name type="scientific">Pleurotus ostreatus (strain PC15)</name>
    <name type="common">Oyster mushroom</name>
    <dbReference type="NCBI Taxonomy" id="1137138"/>
    <lineage>
        <taxon>Eukaryota</taxon>
        <taxon>Fungi</taxon>
        <taxon>Dikarya</taxon>
        <taxon>Basidiomycota</taxon>
        <taxon>Agaricomycotina</taxon>
        <taxon>Agaricomycetes</taxon>
        <taxon>Agaricomycetidae</taxon>
        <taxon>Agaricales</taxon>
        <taxon>Pleurotineae</taxon>
        <taxon>Pleurotaceae</taxon>
        <taxon>Pleurotus</taxon>
    </lineage>
</organism>
<dbReference type="Proteomes" id="UP000027073">
    <property type="component" value="Unassembled WGS sequence"/>
</dbReference>
<feature type="binding site" description="axial binding residue" evidence="13">
    <location>
        <position position="473"/>
    </location>
    <ligand>
        <name>heme</name>
        <dbReference type="ChEBI" id="CHEBI:30413"/>
    </ligand>
    <ligandPart>
        <name>Fe</name>
        <dbReference type="ChEBI" id="CHEBI:18248"/>
    </ligandPart>
</feature>
<dbReference type="VEuPathDB" id="FungiDB:PLEOSDRAFT_1032080"/>
<evidence type="ECO:0000256" key="8">
    <source>
        <dbReference type="ARBA" id="ARBA00022989"/>
    </source>
</evidence>
<accession>A0A067P0P2</accession>
<dbReference type="GO" id="GO:0005506">
    <property type="term" value="F:iron ion binding"/>
    <property type="evidence" value="ECO:0007669"/>
    <property type="project" value="InterPro"/>
</dbReference>
<keyword evidence="9" id="KW-0560">Oxidoreductase</keyword>
<dbReference type="CDD" id="cd11069">
    <property type="entry name" value="CYP_FUM15-like"/>
    <property type="match status" value="1"/>
</dbReference>
<keyword evidence="6" id="KW-0812">Transmembrane</keyword>
<name>A0A067P0P2_PLEO1</name>
<dbReference type="PANTHER" id="PTHR24305">
    <property type="entry name" value="CYTOCHROME P450"/>
    <property type="match status" value="1"/>
</dbReference>
<dbReference type="Pfam" id="PF00067">
    <property type="entry name" value="p450"/>
    <property type="match status" value="1"/>
</dbReference>
<keyword evidence="5 13" id="KW-0349">Heme</keyword>
<dbReference type="EMBL" id="KL198004">
    <property type="protein sequence ID" value="KDQ32800.1"/>
    <property type="molecule type" value="Genomic_DNA"/>
</dbReference>
<comment type="similarity">
    <text evidence="4">Belongs to the cytochrome P450 family.</text>
</comment>
<dbReference type="GO" id="GO:0004497">
    <property type="term" value="F:monooxygenase activity"/>
    <property type="evidence" value="ECO:0007669"/>
    <property type="project" value="UniProtKB-KW"/>
</dbReference>
<keyword evidence="10 13" id="KW-0408">Iron</keyword>
<dbReference type="InterPro" id="IPR002403">
    <property type="entry name" value="Cyt_P450_E_grp-IV"/>
</dbReference>
<dbReference type="InterPro" id="IPR036396">
    <property type="entry name" value="Cyt_P450_sf"/>
</dbReference>
<keyword evidence="7 13" id="KW-0479">Metal-binding</keyword>
<dbReference type="AlphaFoldDB" id="A0A067P0P2"/>
<dbReference type="GO" id="GO:0016020">
    <property type="term" value="C:membrane"/>
    <property type="evidence" value="ECO:0007669"/>
    <property type="project" value="UniProtKB-SubCell"/>
</dbReference>
<evidence type="ECO:0000313" key="15">
    <source>
        <dbReference type="Proteomes" id="UP000027073"/>
    </source>
</evidence>
<keyword evidence="12" id="KW-0472">Membrane</keyword>
<proteinExistence type="inferred from homology"/>
<keyword evidence="11" id="KW-0503">Monooxygenase</keyword>
<evidence type="ECO:0000256" key="1">
    <source>
        <dbReference type="ARBA" id="ARBA00001971"/>
    </source>
</evidence>
<evidence type="ECO:0000256" key="7">
    <source>
        <dbReference type="ARBA" id="ARBA00022723"/>
    </source>
</evidence>
<dbReference type="OrthoDB" id="1470350at2759"/>
<dbReference type="HOGENOM" id="CLU_001570_5_11_1"/>
<evidence type="ECO:0000256" key="5">
    <source>
        <dbReference type="ARBA" id="ARBA00022617"/>
    </source>
</evidence>